<evidence type="ECO:0000313" key="2">
    <source>
        <dbReference type="Proteomes" id="UP000245341"/>
    </source>
</evidence>
<evidence type="ECO:0000313" key="3">
    <source>
        <dbReference type="RefSeq" id="XP_030879060.1"/>
    </source>
</evidence>
<sequence>MEGAAAPAAGDGPDLRPGAPGSPPEVVAGATAAPAAAAAAAPEPRKPHGVKRHHHKHNLKHRYELQETLGKGTYGKVKRATERFSGRVIS</sequence>
<evidence type="ECO:0000256" key="1">
    <source>
        <dbReference type="SAM" id="MobiDB-lite"/>
    </source>
</evidence>
<dbReference type="GeneID" id="115938993"/>
<organism evidence="2 3">
    <name type="scientific">Leptonychotes weddellii</name>
    <name type="common">Weddell seal</name>
    <name type="synonym">Otaria weddellii</name>
    <dbReference type="NCBI Taxonomy" id="9713"/>
    <lineage>
        <taxon>Eukaryota</taxon>
        <taxon>Metazoa</taxon>
        <taxon>Chordata</taxon>
        <taxon>Craniata</taxon>
        <taxon>Vertebrata</taxon>
        <taxon>Euteleostomi</taxon>
        <taxon>Mammalia</taxon>
        <taxon>Eutheria</taxon>
        <taxon>Laurasiatheria</taxon>
        <taxon>Carnivora</taxon>
        <taxon>Caniformia</taxon>
        <taxon>Pinnipedia</taxon>
        <taxon>Phocidae</taxon>
        <taxon>Monachinae</taxon>
        <taxon>Lobodontini</taxon>
        <taxon>Leptonychotes</taxon>
    </lineage>
</organism>
<dbReference type="RefSeq" id="XP_030879060.1">
    <property type="nucleotide sequence ID" value="XM_031023200.1"/>
</dbReference>
<keyword evidence="2" id="KW-1185">Reference proteome</keyword>
<feature type="compositionally biased region" description="Low complexity" evidence="1">
    <location>
        <begin position="1"/>
        <end position="42"/>
    </location>
</feature>
<feature type="compositionally biased region" description="Basic residues" evidence="1">
    <location>
        <begin position="47"/>
        <end position="60"/>
    </location>
</feature>
<protein>
    <submittedName>
        <fullName evidence="3">NUAK family SNF1-like kinase 1 isoform X4</fullName>
    </submittedName>
</protein>
<gene>
    <name evidence="3" type="primary">LOC115938993</name>
</gene>
<reference evidence="3" key="1">
    <citation type="submission" date="2025-08" db="UniProtKB">
        <authorList>
            <consortium name="RefSeq"/>
        </authorList>
    </citation>
    <scope>IDENTIFICATION</scope>
    <source>
        <tissue evidence="3">Liver</tissue>
    </source>
</reference>
<dbReference type="Gene3D" id="3.30.200.20">
    <property type="entry name" value="Phosphorylase Kinase, domain 1"/>
    <property type="match status" value="1"/>
</dbReference>
<name>A0A7F8QCT5_LEPWE</name>
<dbReference type="SUPFAM" id="SSF56112">
    <property type="entry name" value="Protein kinase-like (PK-like)"/>
    <property type="match status" value="1"/>
</dbReference>
<dbReference type="InterPro" id="IPR011009">
    <property type="entry name" value="Kinase-like_dom_sf"/>
</dbReference>
<accession>A0A7F8QCT5</accession>
<proteinExistence type="predicted"/>
<feature type="compositionally biased region" description="Basic and acidic residues" evidence="1">
    <location>
        <begin position="79"/>
        <end position="90"/>
    </location>
</feature>
<dbReference type="AlphaFoldDB" id="A0A7F8QCT5"/>
<feature type="region of interest" description="Disordered" evidence="1">
    <location>
        <begin position="1"/>
        <end position="90"/>
    </location>
</feature>
<dbReference type="Proteomes" id="UP000245341">
    <property type="component" value="Unplaced"/>
</dbReference>